<keyword evidence="5" id="KW-1185">Reference proteome</keyword>
<keyword evidence="2" id="KW-1133">Transmembrane helix</keyword>
<evidence type="ECO:0000313" key="4">
    <source>
        <dbReference type="EMBL" id="MBR7744046.1"/>
    </source>
</evidence>
<accession>A0A941D9J3</accession>
<evidence type="ECO:0000256" key="1">
    <source>
        <dbReference type="SAM" id="MobiDB-lite"/>
    </source>
</evidence>
<dbReference type="Pfam" id="PF07331">
    <property type="entry name" value="TctB"/>
    <property type="match status" value="1"/>
</dbReference>
<feature type="region of interest" description="Disordered" evidence="1">
    <location>
        <begin position="1"/>
        <end position="20"/>
    </location>
</feature>
<proteinExistence type="predicted"/>
<dbReference type="InterPro" id="IPR009936">
    <property type="entry name" value="DUF1468"/>
</dbReference>
<feature type="transmembrane region" description="Helical" evidence="2">
    <location>
        <begin position="128"/>
        <end position="145"/>
    </location>
</feature>
<keyword evidence="2" id="KW-0472">Membrane</keyword>
<comment type="caution">
    <text evidence="4">The sequence shown here is derived from an EMBL/GenBank/DDBJ whole genome shotgun (WGS) entry which is preliminary data.</text>
</comment>
<name>A0A941D9J3_9MICO</name>
<evidence type="ECO:0000259" key="3">
    <source>
        <dbReference type="Pfam" id="PF07331"/>
    </source>
</evidence>
<feature type="transmembrane region" description="Helical" evidence="2">
    <location>
        <begin position="60"/>
        <end position="83"/>
    </location>
</feature>
<protein>
    <submittedName>
        <fullName evidence="4">Tripartite tricarboxylate transporter TctB family protein</fullName>
    </submittedName>
</protein>
<dbReference type="EMBL" id="JAGSNF010000017">
    <property type="protein sequence ID" value="MBR7744046.1"/>
    <property type="molecule type" value="Genomic_DNA"/>
</dbReference>
<sequence length="182" mass="18243">MTPRPDSDHPADPRADTAANLPVTAGRGDLVVAALLAVVGVVLVVGNLTMDVVGEDGTSVLGPAGFGWLVAALALGTSVAIAARAVRRPAAERAQEAADPTREMNVPAFLGALGGLVGFAVLLQPLGWLLSATGLFFAVSSALGSRPLLRNAAVGFAMACVLQLLFGAALGLALPSGVLGWL</sequence>
<dbReference type="AlphaFoldDB" id="A0A941D9J3"/>
<feature type="compositionally biased region" description="Basic and acidic residues" evidence="1">
    <location>
        <begin position="1"/>
        <end position="15"/>
    </location>
</feature>
<dbReference type="RefSeq" id="WP_211603370.1">
    <property type="nucleotide sequence ID" value="NZ_JAGSNF010000017.1"/>
</dbReference>
<evidence type="ECO:0000313" key="5">
    <source>
        <dbReference type="Proteomes" id="UP000677016"/>
    </source>
</evidence>
<gene>
    <name evidence="4" type="ORF">KC207_12170</name>
</gene>
<evidence type="ECO:0000256" key="2">
    <source>
        <dbReference type="SAM" id="Phobius"/>
    </source>
</evidence>
<keyword evidence="2" id="KW-0812">Transmembrane</keyword>
<dbReference type="Proteomes" id="UP000677016">
    <property type="component" value="Unassembled WGS sequence"/>
</dbReference>
<feature type="transmembrane region" description="Helical" evidence="2">
    <location>
        <begin position="152"/>
        <end position="174"/>
    </location>
</feature>
<feature type="transmembrane region" description="Helical" evidence="2">
    <location>
        <begin position="30"/>
        <end position="48"/>
    </location>
</feature>
<organism evidence="4 5">
    <name type="scientific">Phycicoccus avicenniae</name>
    <dbReference type="NCBI Taxonomy" id="2828860"/>
    <lineage>
        <taxon>Bacteria</taxon>
        <taxon>Bacillati</taxon>
        <taxon>Actinomycetota</taxon>
        <taxon>Actinomycetes</taxon>
        <taxon>Micrococcales</taxon>
        <taxon>Intrasporangiaceae</taxon>
        <taxon>Phycicoccus</taxon>
    </lineage>
</organism>
<feature type="domain" description="DUF1468" evidence="3">
    <location>
        <begin position="31"/>
        <end position="175"/>
    </location>
</feature>
<feature type="transmembrane region" description="Helical" evidence="2">
    <location>
        <begin position="104"/>
        <end position="122"/>
    </location>
</feature>
<reference evidence="4" key="1">
    <citation type="submission" date="2021-04" db="EMBL/GenBank/DDBJ databases">
        <title>Phycicoccus avicenniae sp. nov., a novel endophytic actinomycetes isolated from branch of Avicennia mariana.</title>
        <authorList>
            <person name="Tuo L."/>
        </authorList>
    </citation>
    <scope>NUCLEOTIDE SEQUENCE</scope>
    <source>
        <strain evidence="4">BSK3Z-2</strain>
    </source>
</reference>